<dbReference type="Proteomes" id="UP000076512">
    <property type="component" value="Unassembled WGS sequence"/>
</dbReference>
<evidence type="ECO:0000313" key="3">
    <source>
        <dbReference type="Proteomes" id="UP000076512"/>
    </source>
</evidence>
<keyword evidence="3" id="KW-1185">Reference proteome</keyword>
<gene>
    <name evidence="2" type="ORF">AWN90_37755</name>
</gene>
<sequence>MVVAAGAALLLAGCSSSSTGGQPTSGNTKVTATITAAATRAENTTAAATPAALWDPCEISDADIAKQGLLPASKKRDTNQCTWVSTTNNFDLAIVSSRDSLQDRLQSGRYTDFSPKPVGGRSGIQYRASQDTNKIGCYIGITVPNGLAEFVVRNLQPDADEPCAVARRIGGALVGYLS</sequence>
<dbReference type="EMBL" id="LWGR01000010">
    <property type="protein sequence ID" value="KZM71983.1"/>
    <property type="molecule type" value="Genomic_DNA"/>
</dbReference>
<organism evidence="2 3">
    <name type="scientific">Nocardia terpenica</name>
    <dbReference type="NCBI Taxonomy" id="455432"/>
    <lineage>
        <taxon>Bacteria</taxon>
        <taxon>Bacillati</taxon>
        <taxon>Actinomycetota</taxon>
        <taxon>Actinomycetes</taxon>
        <taxon>Mycobacteriales</taxon>
        <taxon>Nocardiaceae</taxon>
        <taxon>Nocardia</taxon>
    </lineage>
</organism>
<evidence type="ECO:0000256" key="1">
    <source>
        <dbReference type="SAM" id="SignalP"/>
    </source>
</evidence>
<evidence type="ECO:0008006" key="4">
    <source>
        <dbReference type="Google" id="ProtNLM"/>
    </source>
</evidence>
<comment type="caution">
    <text evidence="2">The sequence shown here is derived from an EMBL/GenBank/DDBJ whole genome shotgun (WGS) entry which is preliminary data.</text>
</comment>
<name>A0A164L3K9_9NOCA</name>
<accession>A0A164L3K9</accession>
<proteinExistence type="predicted"/>
<evidence type="ECO:0000313" key="2">
    <source>
        <dbReference type="EMBL" id="KZM71983.1"/>
    </source>
</evidence>
<dbReference type="STRING" id="455432.AWN90_37755"/>
<dbReference type="RefSeq" id="WP_171982725.1">
    <property type="nucleotide sequence ID" value="NZ_JABMCZ010000001.1"/>
</dbReference>
<feature type="signal peptide" evidence="1">
    <location>
        <begin position="1"/>
        <end position="20"/>
    </location>
</feature>
<reference evidence="2 3" key="1">
    <citation type="submission" date="2016-04" db="EMBL/GenBank/DDBJ databases">
        <authorList>
            <person name="Evans L.H."/>
            <person name="Alamgir A."/>
            <person name="Owens N."/>
            <person name="Weber N.D."/>
            <person name="Virtaneva K."/>
            <person name="Barbian K."/>
            <person name="Babar A."/>
            <person name="Rosenke K."/>
        </authorList>
    </citation>
    <scope>NUCLEOTIDE SEQUENCE [LARGE SCALE GENOMIC DNA]</scope>
    <source>
        <strain evidence="2 3">IFM 0406</strain>
    </source>
</reference>
<dbReference type="InterPro" id="IPR024520">
    <property type="entry name" value="DUF3558"/>
</dbReference>
<protein>
    <recommendedName>
        <fullName evidence="4">DUF3558 domain-containing protein</fullName>
    </recommendedName>
</protein>
<feature type="chain" id="PRO_5038925794" description="DUF3558 domain-containing protein" evidence="1">
    <location>
        <begin position="21"/>
        <end position="178"/>
    </location>
</feature>
<keyword evidence="1" id="KW-0732">Signal</keyword>
<dbReference type="AlphaFoldDB" id="A0A164L3K9"/>
<dbReference type="Pfam" id="PF12079">
    <property type="entry name" value="DUF3558"/>
    <property type="match status" value="1"/>
</dbReference>